<dbReference type="AlphaFoldDB" id="A0A931FZ63"/>
<dbReference type="Proteomes" id="UP000598146">
    <property type="component" value="Unassembled WGS sequence"/>
</dbReference>
<proteinExistence type="predicted"/>
<dbReference type="RefSeq" id="WP_196416201.1">
    <property type="nucleotide sequence ID" value="NZ_JADQTO010000011.1"/>
</dbReference>
<protein>
    <submittedName>
        <fullName evidence="2">Uncharacterized protein</fullName>
    </submittedName>
</protein>
<name>A0A931FZ63_9ACTN</name>
<evidence type="ECO:0000313" key="3">
    <source>
        <dbReference type="Proteomes" id="UP000598146"/>
    </source>
</evidence>
<keyword evidence="1" id="KW-0472">Membrane</keyword>
<organism evidence="2 3">
    <name type="scientific">Actinoplanes aureus</name>
    <dbReference type="NCBI Taxonomy" id="2792083"/>
    <lineage>
        <taxon>Bacteria</taxon>
        <taxon>Bacillati</taxon>
        <taxon>Actinomycetota</taxon>
        <taxon>Actinomycetes</taxon>
        <taxon>Micromonosporales</taxon>
        <taxon>Micromonosporaceae</taxon>
        <taxon>Actinoplanes</taxon>
    </lineage>
</organism>
<evidence type="ECO:0000313" key="2">
    <source>
        <dbReference type="EMBL" id="MBG0564417.1"/>
    </source>
</evidence>
<feature type="transmembrane region" description="Helical" evidence="1">
    <location>
        <begin position="53"/>
        <end position="72"/>
    </location>
</feature>
<sequence length="161" mass="17559">MTIKSKQRIVAVLAVAAAVTGVWAAAFPLSFYTDFPAPGRHWVSALGPYNEHLTRDVGGLFLALLVLSVLAWRRPTPTTLRMAGGAWLIFNAEHFLWHVLHLDVFPAADKIGNVVALGGLLILSVLLLLPDRDPAAPGGHHDDHEWELAAHRRDRRADGVA</sequence>
<keyword evidence="1" id="KW-0812">Transmembrane</keyword>
<gene>
    <name evidence="2" type="ORF">I4J89_23495</name>
</gene>
<evidence type="ECO:0000256" key="1">
    <source>
        <dbReference type="SAM" id="Phobius"/>
    </source>
</evidence>
<reference evidence="2" key="1">
    <citation type="submission" date="2020-11" db="EMBL/GenBank/DDBJ databases">
        <title>Isolation and identification of active actinomycetes.</title>
        <authorList>
            <person name="Sun X."/>
        </authorList>
    </citation>
    <scope>NUCLEOTIDE SEQUENCE</scope>
    <source>
        <strain evidence="2">NEAU-A11</strain>
    </source>
</reference>
<keyword evidence="1" id="KW-1133">Transmembrane helix</keyword>
<keyword evidence="3" id="KW-1185">Reference proteome</keyword>
<comment type="caution">
    <text evidence="2">The sequence shown here is derived from an EMBL/GenBank/DDBJ whole genome shotgun (WGS) entry which is preliminary data.</text>
</comment>
<feature type="transmembrane region" description="Helical" evidence="1">
    <location>
        <begin position="111"/>
        <end position="129"/>
    </location>
</feature>
<dbReference type="EMBL" id="JADQTO010000011">
    <property type="protein sequence ID" value="MBG0564417.1"/>
    <property type="molecule type" value="Genomic_DNA"/>
</dbReference>
<accession>A0A931FZ63</accession>